<reference evidence="2 3" key="1">
    <citation type="submission" date="2016-11" db="EMBL/GenBank/DDBJ databases">
        <authorList>
            <person name="Jaros S."/>
            <person name="Januszkiewicz K."/>
            <person name="Wedrychowicz H."/>
        </authorList>
    </citation>
    <scope>NUCLEOTIDE SEQUENCE [LARGE SCALE GENOMIC DNA]</scope>
    <source>
        <strain evidence="2 3">DSM 16112</strain>
    </source>
</reference>
<evidence type="ECO:0000259" key="1">
    <source>
        <dbReference type="PROSITE" id="PS51352"/>
    </source>
</evidence>
<dbReference type="OrthoDB" id="8521206at2"/>
<dbReference type="Gene3D" id="3.40.30.10">
    <property type="entry name" value="Glutaredoxin"/>
    <property type="match status" value="1"/>
</dbReference>
<dbReference type="Proteomes" id="UP000184327">
    <property type="component" value="Unassembled WGS sequence"/>
</dbReference>
<dbReference type="STRING" id="1122156.SAMN02745117_01102"/>
<evidence type="ECO:0000313" key="2">
    <source>
        <dbReference type="EMBL" id="SHE96224.1"/>
    </source>
</evidence>
<organism evidence="2 3">
    <name type="scientific">Lampropedia hyalina DSM 16112</name>
    <dbReference type="NCBI Taxonomy" id="1122156"/>
    <lineage>
        <taxon>Bacteria</taxon>
        <taxon>Pseudomonadati</taxon>
        <taxon>Pseudomonadota</taxon>
        <taxon>Betaproteobacteria</taxon>
        <taxon>Burkholderiales</taxon>
        <taxon>Comamonadaceae</taxon>
        <taxon>Lampropedia</taxon>
    </lineage>
</organism>
<dbReference type="InterPro" id="IPR036249">
    <property type="entry name" value="Thioredoxin-like_sf"/>
</dbReference>
<dbReference type="AlphaFoldDB" id="A0A1M4XRK9"/>
<feature type="domain" description="Thioredoxin" evidence="1">
    <location>
        <begin position="1"/>
        <end position="113"/>
    </location>
</feature>
<dbReference type="PROSITE" id="PS51352">
    <property type="entry name" value="THIOREDOXIN_2"/>
    <property type="match status" value="1"/>
</dbReference>
<dbReference type="InterPro" id="IPR013766">
    <property type="entry name" value="Thioredoxin_domain"/>
</dbReference>
<name>A0A1M4XRK9_9BURK</name>
<dbReference type="SUPFAM" id="SSF52833">
    <property type="entry name" value="Thioredoxin-like"/>
    <property type="match status" value="1"/>
</dbReference>
<proteinExistence type="predicted"/>
<dbReference type="RefSeq" id="WP_073355567.1">
    <property type="nucleotide sequence ID" value="NZ_FQUZ01000010.1"/>
</dbReference>
<dbReference type="CDD" id="cd02947">
    <property type="entry name" value="TRX_family"/>
    <property type="match status" value="1"/>
</dbReference>
<accession>A0A1M4XRK9</accession>
<dbReference type="Pfam" id="PF00085">
    <property type="entry name" value="Thioredoxin"/>
    <property type="match status" value="1"/>
</dbReference>
<keyword evidence="3" id="KW-1185">Reference proteome</keyword>
<gene>
    <name evidence="2" type="ORF">SAMN02745117_01102</name>
</gene>
<protein>
    <submittedName>
        <fullName evidence="2">Thioredoxin</fullName>
    </submittedName>
</protein>
<dbReference type="EMBL" id="FQUZ01000010">
    <property type="protein sequence ID" value="SHE96224.1"/>
    <property type="molecule type" value="Genomic_DNA"/>
</dbReference>
<evidence type="ECO:0000313" key="3">
    <source>
        <dbReference type="Proteomes" id="UP000184327"/>
    </source>
</evidence>
<sequence>MFPVPCAETLTLPASARPHGLWVIVLCAQWCGVCRDYEPMFWQLSAQFPGVHFAWLDVEDDAVSAALGDQEVETFPTVAAGFAGSPEPDSVLFQGAVMPQIGILKRMIQDWLEMPAPAPHSPACSHAAAVWPDLLALAQQADDSPF</sequence>